<feature type="compositionally biased region" description="Basic and acidic residues" evidence="9">
    <location>
        <begin position="736"/>
        <end position="753"/>
    </location>
</feature>
<dbReference type="Pfam" id="PF00271">
    <property type="entry name" value="Helicase_C"/>
    <property type="match status" value="1"/>
</dbReference>
<dbReference type="CDD" id="cd18793">
    <property type="entry name" value="SF2_C_SNF"/>
    <property type="match status" value="1"/>
</dbReference>
<dbReference type="InParanoid" id="A0A1Z5JQC8"/>
<dbReference type="InterPro" id="IPR050628">
    <property type="entry name" value="SNF2_RAD54_helicase_TF"/>
</dbReference>
<dbReference type="EMBL" id="BDSP01000101">
    <property type="protein sequence ID" value="GAX16096.1"/>
    <property type="molecule type" value="Genomic_DNA"/>
</dbReference>
<dbReference type="GO" id="GO:0008094">
    <property type="term" value="F:ATP-dependent activity, acting on DNA"/>
    <property type="evidence" value="ECO:0007669"/>
    <property type="project" value="TreeGrafter"/>
</dbReference>
<dbReference type="GO" id="GO:0005634">
    <property type="term" value="C:nucleus"/>
    <property type="evidence" value="ECO:0007669"/>
    <property type="project" value="TreeGrafter"/>
</dbReference>
<dbReference type="GO" id="GO:0008270">
    <property type="term" value="F:zinc ion binding"/>
    <property type="evidence" value="ECO:0007669"/>
    <property type="project" value="UniProtKB-KW"/>
</dbReference>
<keyword evidence="4" id="KW-0378">Hydrolase</keyword>
<protein>
    <submittedName>
        <fullName evidence="13">DNA repair protein RAD5</fullName>
    </submittedName>
</protein>
<evidence type="ECO:0000256" key="9">
    <source>
        <dbReference type="SAM" id="MobiDB-lite"/>
    </source>
</evidence>
<dbReference type="InterPro" id="IPR027417">
    <property type="entry name" value="P-loop_NTPase"/>
</dbReference>
<accession>A0A1Z5JQC8</accession>
<dbReference type="SMART" id="SM00490">
    <property type="entry name" value="HELICc"/>
    <property type="match status" value="1"/>
</dbReference>
<evidence type="ECO:0000313" key="14">
    <source>
        <dbReference type="Proteomes" id="UP000198406"/>
    </source>
</evidence>
<keyword evidence="1" id="KW-0479">Metal-binding</keyword>
<dbReference type="Proteomes" id="UP000198406">
    <property type="component" value="Unassembled WGS sequence"/>
</dbReference>
<reference evidence="13 14" key="1">
    <citation type="journal article" date="2015" name="Plant Cell">
        <title>Oil accumulation by the oleaginous diatom Fistulifera solaris as revealed by the genome and transcriptome.</title>
        <authorList>
            <person name="Tanaka T."/>
            <person name="Maeda Y."/>
            <person name="Veluchamy A."/>
            <person name="Tanaka M."/>
            <person name="Abida H."/>
            <person name="Marechal E."/>
            <person name="Bowler C."/>
            <person name="Muto M."/>
            <person name="Sunaga Y."/>
            <person name="Tanaka M."/>
            <person name="Yoshino T."/>
            <person name="Taniguchi T."/>
            <person name="Fukuda Y."/>
            <person name="Nemoto M."/>
            <person name="Matsumoto M."/>
            <person name="Wong P.S."/>
            <person name="Aburatani S."/>
            <person name="Fujibuchi W."/>
        </authorList>
    </citation>
    <scope>NUCLEOTIDE SEQUENCE [LARGE SCALE GENOMIC DNA]</scope>
    <source>
        <strain evidence="13 14">JPCC DA0580</strain>
    </source>
</reference>
<evidence type="ECO:0000256" key="1">
    <source>
        <dbReference type="ARBA" id="ARBA00022723"/>
    </source>
</evidence>
<evidence type="ECO:0000256" key="7">
    <source>
        <dbReference type="ARBA" id="ARBA00022840"/>
    </source>
</evidence>
<evidence type="ECO:0000256" key="8">
    <source>
        <dbReference type="PROSITE-ProRule" id="PRU00175"/>
    </source>
</evidence>
<dbReference type="SUPFAM" id="SSF52540">
    <property type="entry name" value="P-loop containing nucleoside triphosphate hydrolases"/>
    <property type="match status" value="2"/>
</dbReference>
<evidence type="ECO:0000259" key="11">
    <source>
        <dbReference type="PROSITE" id="PS51192"/>
    </source>
</evidence>
<dbReference type="CDD" id="cd18008">
    <property type="entry name" value="DEXDc_SHPRH-like"/>
    <property type="match status" value="1"/>
</dbReference>
<proteinExistence type="predicted"/>
<gene>
    <name evidence="13" type="ORF">FisN_20Hh227</name>
</gene>
<evidence type="ECO:0000256" key="4">
    <source>
        <dbReference type="ARBA" id="ARBA00022801"/>
    </source>
</evidence>
<dbReference type="PROSITE" id="PS50089">
    <property type="entry name" value="ZF_RING_2"/>
    <property type="match status" value="1"/>
</dbReference>
<dbReference type="AlphaFoldDB" id="A0A1Z5JQC8"/>
<dbReference type="InterPro" id="IPR027370">
    <property type="entry name" value="Znf-RING_euk"/>
</dbReference>
<dbReference type="PROSITE" id="PS00518">
    <property type="entry name" value="ZF_RING_1"/>
    <property type="match status" value="1"/>
</dbReference>
<dbReference type="Gene3D" id="3.30.40.10">
    <property type="entry name" value="Zinc/RING finger domain, C3HC4 (zinc finger)"/>
    <property type="match status" value="1"/>
</dbReference>
<evidence type="ECO:0000256" key="3">
    <source>
        <dbReference type="ARBA" id="ARBA00022771"/>
    </source>
</evidence>
<dbReference type="GO" id="GO:0016787">
    <property type="term" value="F:hydrolase activity"/>
    <property type="evidence" value="ECO:0007669"/>
    <property type="project" value="UniProtKB-KW"/>
</dbReference>
<dbReference type="InterPro" id="IPR000330">
    <property type="entry name" value="SNF2_N"/>
</dbReference>
<dbReference type="GO" id="GO:0005524">
    <property type="term" value="F:ATP binding"/>
    <property type="evidence" value="ECO:0007669"/>
    <property type="project" value="UniProtKB-KW"/>
</dbReference>
<dbReference type="InterPro" id="IPR049730">
    <property type="entry name" value="SNF2/RAD54-like_C"/>
</dbReference>
<dbReference type="Gene3D" id="3.40.50.300">
    <property type="entry name" value="P-loop containing nucleotide triphosphate hydrolases"/>
    <property type="match status" value="2"/>
</dbReference>
<comment type="caution">
    <text evidence="13">The sequence shown here is derived from an EMBL/GenBank/DDBJ whole genome shotgun (WGS) entry which is preliminary data.</text>
</comment>
<dbReference type="InterPro" id="IPR013083">
    <property type="entry name" value="Znf_RING/FYVE/PHD"/>
</dbReference>
<feature type="domain" description="Helicase ATP-binding" evidence="11">
    <location>
        <begin position="397"/>
        <end position="560"/>
    </location>
</feature>
<evidence type="ECO:0000256" key="5">
    <source>
        <dbReference type="ARBA" id="ARBA00022806"/>
    </source>
</evidence>
<feature type="region of interest" description="Disordered" evidence="9">
    <location>
        <begin position="243"/>
        <end position="289"/>
    </location>
</feature>
<dbReference type="OrthoDB" id="46663at2759"/>
<dbReference type="SMART" id="SM00184">
    <property type="entry name" value="RING"/>
    <property type="match status" value="1"/>
</dbReference>
<name>A0A1Z5JQC8_FISSO</name>
<dbReference type="Gene3D" id="3.40.50.10810">
    <property type="entry name" value="Tandem AAA-ATPase domain"/>
    <property type="match status" value="1"/>
</dbReference>
<dbReference type="Pfam" id="PF13445">
    <property type="entry name" value="zf-RING_UBOX"/>
    <property type="match status" value="1"/>
</dbReference>
<keyword evidence="5" id="KW-0347">Helicase</keyword>
<dbReference type="PROSITE" id="PS51192">
    <property type="entry name" value="HELICASE_ATP_BIND_1"/>
    <property type="match status" value="1"/>
</dbReference>
<keyword evidence="2" id="KW-0547">Nucleotide-binding</keyword>
<dbReference type="PROSITE" id="PS51194">
    <property type="entry name" value="HELICASE_CTER"/>
    <property type="match status" value="1"/>
</dbReference>
<evidence type="ECO:0000256" key="6">
    <source>
        <dbReference type="ARBA" id="ARBA00022833"/>
    </source>
</evidence>
<feature type="region of interest" description="Disordered" evidence="9">
    <location>
        <begin position="730"/>
        <end position="754"/>
    </location>
</feature>
<dbReference type="GO" id="GO:0004386">
    <property type="term" value="F:helicase activity"/>
    <property type="evidence" value="ECO:0007669"/>
    <property type="project" value="UniProtKB-KW"/>
</dbReference>
<feature type="region of interest" description="Disordered" evidence="9">
    <location>
        <begin position="54"/>
        <end position="90"/>
    </location>
</feature>
<dbReference type="InterPro" id="IPR001650">
    <property type="entry name" value="Helicase_C-like"/>
</dbReference>
<sequence length="1086" mass="121197">MSDSSSILEKIQLLRNFCGDAWNDADYTDCLRQNGYNVEQAAECLVTGRYTSKSNHPINLSSPLPKKKKAPASKERSKVASVQPRKSPPRMSGNWMLLCNRWISNAINTARNGQTGYQENVTISASPNKMDLRYQGDRAEGKMPEDLTQILVPLLRENWIRAEGKFLMAEKNLPIGAHVPLTVQIFVDVDRFFAVFDGHEETALPAFAAKQRQAKPTSWLSSAAFGLLQWAEHGNTPDFSRMAEEVEEGAEWNEADEDDDEADDRSTAEVTSDTGLNLEEAEQPEGFTNVTLRPYQKQALHWMWQRETASETQEEVQGRLELLSEMAGVTKKNKMEIMDSKENIVCDCGPVQVAPEFRPSVIHHPLWSCRFLASPDMTEVKPFYVHELLGVASITPPRPPRPCSGGILADAMGLGKTVMLLALLLKGKQERNEKGTTIVVAKLSLLPQWEQEIKTKTGLTPLVYYGSSGRIGASDFEEVDVVVTTYGTLQAEVRNPQSAILSFQWQRVILDEAHCIRNSGTVVSKACCQLQAPHRWCVTGTVIQNSLEDVYGMMKFLRHEPWCIATFWKAAITNATSANTENPTDGASLALDRVRHLLGPILLRRTKDSVALDGNPILTLPPKDTKTIRLDLTDSEREFYQAILARSQAIFEGFIHDGKAATSYMQIFGMLQRLRQVCDHIGLTVQSRFRSEEKKSKKAPVDDGEIPDSNEDALGKDFLNGLLNKFCSKQHSSRKQKGEHENNESPKKPRLDENYLSQVTTQLSKIVADKNATHLNEECSICLEAPKVEDTVLTPCAHIFCRACLVGSLQRVTNENNKNHSSHPASQCPDGECPNCSEPVSAQYIVALTRLEDGTVSSRFLFEAASNKPSVAVTAITPSWKQQEETTMAARQILTNAIDRTESSKIRAIMDELNNIWQLDPGSKVLAFSHYLGFLDLLEIQFRSVGIGYYRLDGSLSLKERMAVLEAFATAQGKGNKGVVLLMSMMAGAEGLNLVSASSCLICDPWWNQAKEDQCINRIHRIGQQAKVVRIRRFIVNDSVEERILELQNRKKFIADEIYNSQKRGDAVGGGTARLGLDDFKLIFRR</sequence>
<dbReference type="InterPro" id="IPR001841">
    <property type="entry name" value="Znf_RING"/>
</dbReference>
<dbReference type="SUPFAM" id="SSF57850">
    <property type="entry name" value="RING/U-box"/>
    <property type="match status" value="1"/>
</dbReference>
<dbReference type="Pfam" id="PF00176">
    <property type="entry name" value="SNF2-rel_dom"/>
    <property type="match status" value="1"/>
</dbReference>
<feature type="compositionally biased region" description="Acidic residues" evidence="9">
    <location>
        <begin position="245"/>
        <end position="263"/>
    </location>
</feature>
<feature type="domain" description="Helicase C-terminal" evidence="12">
    <location>
        <begin position="905"/>
        <end position="1069"/>
    </location>
</feature>
<dbReference type="PANTHER" id="PTHR45626:SF22">
    <property type="entry name" value="DNA REPAIR PROTEIN RAD5"/>
    <property type="match status" value="1"/>
</dbReference>
<dbReference type="GO" id="GO:0006281">
    <property type="term" value="P:DNA repair"/>
    <property type="evidence" value="ECO:0007669"/>
    <property type="project" value="TreeGrafter"/>
</dbReference>
<keyword evidence="3 8" id="KW-0863">Zinc-finger</keyword>
<organism evidence="13 14">
    <name type="scientific">Fistulifera solaris</name>
    <name type="common">Oleaginous diatom</name>
    <dbReference type="NCBI Taxonomy" id="1519565"/>
    <lineage>
        <taxon>Eukaryota</taxon>
        <taxon>Sar</taxon>
        <taxon>Stramenopiles</taxon>
        <taxon>Ochrophyta</taxon>
        <taxon>Bacillariophyta</taxon>
        <taxon>Bacillariophyceae</taxon>
        <taxon>Bacillariophycidae</taxon>
        <taxon>Naviculales</taxon>
        <taxon>Naviculaceae</taxon>
        <taxon>Fistulifera</taxon>
    </lineage>
</organism>
<evidence type="ECO:0000259" key="10">
    <source>
        <dbReference type="PROSITE" id="PS50089"/>
    </source>
</evidence>
<dbReference type="SMART" id="SM00487">
    <property type="entry name" value="DEXDc"/>
    <property type="match status" value="1"/>
</dbReference>
<evidence type="ECO:0000256" key="2">
    <source>
        <dbReference type="ARBA" id="ARBA00022741"/>
    </source>
</evidence>
<keyword evidence="7" id="KW-0067">ATP-binding</keyword>
<evidence type="ECO:0000259" key="12">
    <source>
        <dbReference type="PROSITE" id="PS51194"/>
    </source>
</evidence>
<dbReference type="FunCoup" id="A0A1Z5JQC8">
    <property type="interactions" value="115"/>
</dbReference>
<evidence type="ECO:0000313" key="13">
    <source>
        <dbReference type="EMBL" id="GAX16096.1"/>
    </source>
</evidence>
<feature type="domain" description="RING-type" evidence="10">
    <location>
        <begin position="779"/>
        <end position="837"/>
    </location>
</feature>
<dbReference type="InterPro" id="IPR017907">
    <property type="entry name" value="Znf_RING_CS"/>
</dbReference>
<dbReference type="InterPro" id="IPR014001">
    <property type="entry name" value="Helicase_ATP-bd"/>
</dbReference>
<keyword evidence="14" id="KW-1185">Reference proteome</keyword>
<dbReference type="PANTHER" id="PTHR45626">
    <property type="entry name" value="TRANSCRIPTION TERMINATION FACTOR 2-RELATED"/>
    <property type="match status" value="1"/>
</dbReference>
<keyword evidence="6" id="KW-0862">Zinc</keyword>
<dbReference type="InterPro" id="IPR038718">
    <property type="entry name" value="SNF2-like_sf"/>
</dbReference>